<evidence type="ECO:0000313" key="2">
    <source>
        <dbReference type="Proteomes" id="UP000318380"/>
    </source>
</evidence>
<dbReference type="RefSeq" id="WP_145802497.1">
    <property type="nucleotide sequence ID" value="NZ_VIVK01000001.1"/>
</dbReference>
<dbReference type="GO" id="GO:0005198">
    <property type="term" value="F:structural molecule activity"/>
    <property type="evidence" value="ECO:0007669"/>
    <property type="project" value="InterPro"/>
</dbReference>
<sequence length="156" mass="16645">MMGNGATQDTVVSAARFVADFQGTPMGTLAFSELGGINSKVGSSEYIYNDARGDTVHTKQFGKTEPPTITLKRALDAAGNTAILLWHQQARAGDPAARQDGTLSVYRSGSTEREAWYVIHKAWISEVTITAMKAGSSDVAMIECKLTCESIVPGKS</sequence>
<dbReference type="OrthoDB" id="9790161at2"/>
<dbReference type="Proteomes" id="UP000318380">
    <property type="component" value="Unassembled WGS sequence"/>
</dbReference>
<keyword evidence="2" id="KW-1185">Reference proteome</keyword>
<dbReference type="InterPro" id="IPR010667">
    <property type="entry name" value="Phage_T4_Gp19"/>
</dbReference>
<dbReference type="EMBL" id="VIVK01000001">
    <property type="protein sequence ID" value="TWD79395.1"/>
    <property type="molecule type" value="Genomic_DNA"/>
</dbReference>
<name>A0A561BKL6_9ACTN</name>
<reference evidence="1 2" key="1">
    <citation type="submission" date="2019-06" db="EMBL/GenBank/DDBJ databases">
        <title>Sequencing the genomes of 1000 actinobacteria strains.</title>
        <authorList>
            <person name="Klenk H.-P."/>
        </authorList>
    </citation>
    <scope>NUCLEOTIDE SEQUENCE [LARGE SCALE GENOMIC DNA]</scope>
    <source>
        <strain evidence="1 2">DSM 24683</strain>
    </source>
</reference>
<evidence type="ECO:0000313" key="1">
    <source>
        <dbReference type="EMBL" id="TWD79395.1"/>
    </source>
</evidence>
<dbReference type="AlphaFoldDB" id="A0A561BKL6"/>
<gene>
    <name evidence="1" type="ORF">FB561_0453</name>
</gene>
<accession>A0A561BKL6</accession>
<proteinExistence type="predicted"/>
<comment type="caution">
    <text evidence="1">The sequence shown here is derived from an EMBL/GenBank/DDBJ whole genome shotgun (WGS) entry which is preliminary data.</text>
</comment>
<protein>
    <submittedName>
        <fullName evidence="1">Tail tube protein gp19</fullName>
    </submittedName>
</protein>
<dbReference type="Pfam" id="PF06841">
    <property type="entry name" value="Phage_T4_gp19"/>
    <property type="match status" value="1"/>
</dbReference>
<organism evidence="1 2">
    <name type="scientific">Kribbella amoyensis</name>
    <dbReference type="NCBI Taxonomy" id="996641"/>
    <lineage>
        <taxon>Bacteria</taxon>
        <taxon>Bacillati</taxon>
        <taxon>Actinomycetota</taxon>
        <taxon>Actinomycetes</taxon>
        <taxon>Propionibacteriales</taxon>
        <taxon>Kribbellaceae</taxon>
        <taxon>Kribbella</taxon>
    </lineage>
</organism>